<gene>
    <name evidence="2" type="ORF">SAMN06269173_103155</name>
</gene>
<dbReference type="PANTHER" id="PTHR43610:SF1">
    <property type="entry name" value="N-ACETYLTRANSFERASE DOMAIN-CONTAINING PROTEIN"/>
    <property type="match status" value="1"/>
</dbReference>
<dbReference type="InterPro" id="IPR016181">
    <property type="entry name" value="Acyl_CoA_acyltransferase"/>
</dbReference>
<name>A0A238WVL2_9BACT</name>
<dbReference type="Gene3D" id="3.40.630.30">
    <property type="match status" value="1"/>
</dbReference>
<protein>
    <submittedName>
        <fullName evidence="2">Protein N-acetyltransferase, RimJ/RimL family</fullName>
    </submittedName>
</protein>
<feature type="domain" description="N-acetyltransferase" evidence="1">
    <location>
        <begin position="20"/>
        <end position="180"/>
    </location>
</feature>
<evidence type="ECO:0000259" key="1">
    <source>
        <dbReference type="PROSITE" id="PS51186"/>
    </source>
</evidence>
<dbReference type="PROSITE" id="PS51186">
    <property type="entry name" value="GNAT"/>
    <property type="match status" value="1"/>
</dbReference>
<dbReference type="PANTHER" id="PTHR43610">
    <property type="entry name" value="BLL6696 PROTEIN"/>
    <property type="match status" value="1"/>
</dbReference>
<keyword evidence="3" id="KW-1185">Reference proteome</keyword>
<sequence length="205" mass="23389">MTGYQTMNFTVDIQLENDRALLRPLTAADVDELENPAADPEIWRYMLSRADDRAGVEVYVAEALAAREQKRRYPFVIIDKQTGRVAGSTSYYNVVAEDGRLSIGYTWIGRDFQRTGLNRAAKHLLLQYAFDELGCERVELETDARNQKSQNAMRQMGATEEGTLRSHRLTQGGIRRDTVIFSIIRSEWPALRQRVFGAFDQHARG</sequence>
<dbReference type="GO" id="GO:0016747">
    <property type="term" value="F:acyltransferase activity, transferring groups other than amino-acyl groups"/>
    <property type="evidence" value="ECO:0007669"/>
    <property type="project" value="InterPro"/>
</dbReference>
<dbReference type="SUPFAM" id="SSF55729">
    <property type="entry name" value="Acyl-CoA N-acyltransferases (Nat)"/>
    <property type="match status" value="1"/>
</dbReference>
<proteinExistence type="predicted"/>
<reference evidence="3" key="1">
    <citation type="submission" date="2017-06" db="EMBL/GenBank/DDBJ databases">
        <authorList>
            <person name="Varghese N."/>
            <person name="Submissions S."/>
        </authorList>
    </citation>
    <scope>NUCLEOTIDE SEQUENCE [LARGE SCALE GENOMIC DNA]</scope>
    <source>
        <strain evidence="3">DSM 28041</strain>
    </source>
</reference>
<dbReference type="Pfam" id="PF13302">
    <property type="entry name" value="Acetyltransf_3"/>
    <property type="match status" value="1"/>
</dbReference>
<dbReference type="EMBL" id="FZNS01000003">
    <property type="protein sequence ID" value="SNR50560.1"/>
    <property type="molecule type" value="Genomic_DNA"/>
</dbReference>
<evidence type="ECO:0000313" key="2">
    <source>
        <dbReference type="EMBL" id="SNR50560.1"/>
    </source>
</evidence>
<dbReference type="InterPro" id="IPR000182">
    <property type="entry name" value="GNAT_dom"/>
</dbReference>
<dbReference type="AlphaFoldDB" id="A0A238WVL2"/>
<organism evidence="2 3">
    <name type="scientific">Hymenobacter mucosus</name>
    <dbReference type="NCBI Taxonomy" id="1411120"/>
    <lineage>
        <taxon>Bacteria</taxon>
        <taxon>Pseudomonadati</taxon>
        <taxon>Bacteroidota</taxon>
        <taxon>Cytophagia</taxon>
        <taxon>Cytophagales</taxon>
        <taxon>Hymenobacteraceae</taxon>
        <taxon>Hymenobacter</taxon>
    </lineage>
</organism>
<keyword evidence="2" id="KW-0808">Transferase</keyword>
<evidence type="ECO:0000313" key="3">
    <source>
        <dbReference type="Proteomes" id="UP000198310"/>
    </source>
</evidence>
<dbReference type="Proteomes" id="UP000198310">
    <property type="component" value="Unassembled WGS sequence"/>
</dbReference>
<accession>A0A238WVL2</accession>